<keyword evidence="1" id="KW-1133">Transmembrane helix</keyword>
<dbReference type="AlphaFoldDB" id="A0A926RWL6"/>
<accession>A0A926RWL6</accession>
<reference evidence="2" key="1">
    <citation type="submission" date="2020-09" db="EMBL/GenBank/DDBJ databases">
        <title>A novel bacterium of genus Hazenella, isolated from South China Sea.</title>
        <authorList>
            <person name="Huang H."/>
            <person name="Mo K."/>
            <person name="Hu Y."/>
        </authorList>
    </citation>
    <scope>NUCLEOTIDE SEQUENCE</scope>
    <source>
        <strain evidence="2">IB182357</strain>
    </source>
</reference>
<dbReference type="Proteomes" id="UP000661691">
    <property type="component" value="Unassembled WGS sequence"/>
</dbReference>
<feature type="transmembrane region" description="Helical" evidence="1">
    <location>
        <begin position="83"/>
        <end position="101"/>
    </location>
</feature>
<evidence type="ECO:0000256" key="1">
    <source>
        <dbReference type="SAM" id="Phobius"/>
    </source>
</evidence>
<keyword evidence="3" id="KW-1185">Reference proteome</keyword>
<dbReference type="EMBL" id="JACXAH010000005">
    <property type="protein sequence ID" value="MBD1371641.1"/>
    <property type="molecule type" value="Genomic_DNA"/>
</dbReference>
<dbReference type="RefSeq" id="WP_191141655.1">
    <property type="nucleotide sequence ID" value="NZ_JACXAH010000005.1"/>
</dbReference>
<evidence type="ECO:0000313" key="3">
    <source>
        <dbReference type="Proteomes" id="UP000661691"/>
    </source>
</evidence>
<protein>
    <submittedName>
        <fullName evidence="2">Uncharacterized protein</fullName>
    </submittedName>
</protein>
<sequence length="197" mass="23013">MFLENLAWVCLLSIGILVYTGWFSQLERKLEVDSKRICLSIMSMVVVFHTDPIPIMPMIHIHLFFVAILIVHMYFSFRLEGNALFFVRMVPIFLGGLCFYFDHFLYLDLSWKIFLFFMLPAFIFMPLQTGISLCTGLIVMYHLLTIAFHFGAANPMIIGDLWMRETMIKLLDALFISIYISDEAKRWISKRVVKMTG</sequence>
<comment type="caution">
    <text evidence="2">The sequence shown here is derived from an EMBL/GenBank/DDBJ whole genome shotgun (WGS) entry which is preliminary data.</text>
</comment>
<proteinExistence type="predicted"/>
<organism evidence="2 3">
    <name type="scientific">Polycladospora coralii</name>
    <dbReference type="NCBI Taxonomy" id="2771432"/>
    <lineage>
        <taxon>Bacteria</taxon>
        <taxon>Bacillati</taxon>
        <taxon>Bacillota</taxon>
        <taxon>Bacilli</taxon>
        <taxon>Bacillales</taxon>
        <taxon>Thermoactinomycetaceae</taxon>
        <taxon>Polycladospora</taxon>
    </lineage>
</organism>
<evidence type="ECO:0000313" key="2">
    <source>
        <dbReference type="EMBL" id="MBD1371641.1"/>
    </source>
</evidence>
<keyword evidence="1" id="KW-0812">Transmembrane</keyword>
<gene>
    <name evidence="2" type="ORF">IC620_04625</name>
</gene>
<feature type="transmembrane region" description="Helical" evidence="1">
    <location>
        <begin position="6"/>
        <end position="26"/>
    </location>
</feature>
<name>A0A926RWL6_9BACL</name>
<keyword evidence="1" id="KW-0472">Membrane</keyword>
<feature type="transmembrane region" description="Helical" evidence="1">
    <location>
        <begin position="59"/>
        <end position="77"/>
    </location>
</feature>
<feature type="transmembrane region" description="Helical" evidence="1">
    <location>
        <begin position="113"/>
        <end position="141"/>
    </location>
</feature>